<feature type="binding site" evidence="8">
    <location>
        <position position="54"/>
    </location>
    <ligand>
        <name>Zn(2+)</name>
        <dbReference type="ChEBI" id="CHEBI:29105"/>
    </ligand>
</feature>
<evidence type="ECO:0000259" key="10">
    <source>
        <dbReference type="PROSITE" id="PS50157"/>
    </source>
</evidence>
<dbReference type="PROSITE" id="PS50157">
    <property type="entry name" value="ZINC_FINGER_C2H2_2"/>
    <property type="match status" value="3"/>
</dbReference>
<keyword evidence="6" id="KW-0539">Nucleus</keyword>
<dbReference type="SMART" id="SM00355">
    <property type="entry name" value="ZnF_C2H2"/>
    <property type="match status" value="3"/>
</dbReference>
<keyword evidence="5 8" id="KW-0862">Zinc</keyword>
<feature type="binding site" evidence="8">
    <location>
        <position position="11"/>
    </location>
    <ligand>
        <name>Zn(2+)</name>
        <dbReference type="ChEBI" id="CHEBI:29105"/>
    </ligand>
</feature>
<protein>
    <submittedName>
        <fullName evidence="12">Uncharacterized protein</fullName>
    </submittedName>
</protein>
<dbReference type="SUPFAM" id="SSF57667">
    <property type="entry name" value="beta-beta-alpha zinc fingers"/>
    <property type="match status" value="2"/>
</dbReference>
<feature type="binding site" evidence="8">
    <location>
        <position position="57"/>
    </location>
    <ligand>
        <name>Zn(2+)</name>
        <dbReference type="ChEBI" id="CHEBI:29105"/>
    </ligand>
</feature>
<keyword evidence="4 7" id="KW-0863">Zinc-finger</keyword>
<dbReference type="FunFam" id="3.30.160.60:FF:000100">
    <property type="entry name" value="Zinc finger 45-like"/>
    <property type="match status" value="1"/>
</dbReference>
<dbReference type="GO" id="GO:0005634">
    <property type="term" value="C:nucleus"/>
    <property type="evidence" value="ECO:0007669"/>
    <property type="project" value="UniProtKB-SubCell"/>
</dbReference>
<keyword evidence="3" id="KW-0677">Repeat</keyword>
<dbReference type="Pfam" id="PF07776">
    <property type="entry name" value="zf-AD"/>
    <property type="match status" value="1"/>
</dbReference>
<dbReference type="SUPFAM" id="SSF57716">
    <property type="entry name" value="Glucocorticoid receptor-like (DNA-binding domain)"/>
    <property type="match status" value="1"/>
</dbReference>
<dbReference type="PROSITE" id="PS00028">
    <property type="entry name" value="ZINC_FINGER_C2H2_1"/>
    <property type="match status" value="2"/>
</dbReference>
<evidence type="ECO:0000256" key="8">
    <source>
        <dbReference type="PROSITE-ProRule" id="PRU01263"/>
    </source>
</evidence>
<feature type="domain" description="ZAD" evidence="11">
    <location>
        <begin position="9"/>
        <end position="81"/>
    </location>
</feature>
<feature type="region of interest" description="Disordered" evidence="9">
    <location>
        <begin position="132"/>
        <end position="158"/>
    </location>
</feature>
<evidence type="ECO:0000256" key="7">
    <source>
        <dbReference type="PROSITE-ProRule" id="PRU00042"/>
    </source>
</evidence>
<organism evidence="12 13">
    <name type="scientific">Rhamnusium bicolor</name>
    <dbReference type="NCBI Taxonomy" id="1586634"/>
    <lineage>
        <taxon>Eukaryota</taxon>
        <taxon>Metazoa</taxon>
        <taxon>Ecdysozoa</taxon>
        <taxon>Arthropoda</taxon>
        <taxon>Hexapoda</taxon>
        <taxon>Insecta</taxon>
        <taxon>Pterygota</taxon>
        <taxon>Neoptera</taxon>
        <taxon>Endopterygota</taxon>
        <taxon>Coleoptera</taxon>
        <taxon>Polyphaga</taxon>
        <taxon>Cucujiformia</taxon>
        <taxon>Chrysomeloidea</taxon>
        <taxon>Cerambycidae</taxon>
        <taxon>Lepturinae</taxon>
        <taxon>Rhagiini</taxon>
        <taxon>Rhamnusium</taxon>
    </lineage>
</organism>
<evidence type="ECO:0000256" key="3">
    <source>
        <dbReference type="ARBA" id="ARBA00022737"/>
    </source>
</evidence>
<dbReference type="PROSITE" id="PS51915">
    <property type="entry name" value="ZAD"/>
    <property type="match status" value="1"/>
</dbReference>
<evidence type="ECO:0000313" key="13">
    <source>
        <dbReference type="Proteomes" id="UP001162156"/>
    </source>
</evidence>
<keyword evidence="13" id="KW-1185">Reference proteome</keyword>
<feature type="domain" description="C2H2-type" evidence="10">
    <location>
        <begin position="196"/>
        <end position="223"/>
    </location>
</feature>
<comment type="subcellular location">
    <subcellularLocation>
        <location evidence="1">Nucleus</location>
    </subcellularLocation>
</comment>
<feature type="binding site" evidence="8">
    <location>
        <position position="14"/>
    </location>
    <ligand>
        <name>Zn(2+)</name>
        <dbReference type="ChEBI" id="CHEBI:29105"/>
    </ligand>
</feature>
<feature type="non-terminal residue" evidence="12">
    <location>
        <position position="285"/>
    </location>
</feature>
<evidence type="ECO:0000256" key="4">
    <source>
        <dbReference type="ARBA" id="ARBA00022771"/>
    </source>
</evidence>
<proteinExistence type="predicted"/>
<evidence type="ECO:0000256" key="2">
    <source>
        <dbReference type="ARBA" id="ARBA00022723"/>
    </source>
</evidence>
<accession>A0AAV8WZF2</accession>
<dbReference type="Gene3D" id="3.40.1800.20">
    <property type="match status" value="1"/>
</dbReference>
<dbReference type="SMART" id="SM00868">
    <property type="entry name" value="zf-AD"/>
    <property type="match status" value="1"/>
</dbReference>
<dbReference type="EMBL" id="JANEYF010004235">
    <property type="protein sequence ID" value="KAJ8931771.1"/>
    <property type="molecule type" value="Genomic_DNA"/>
</dbReference>
<dbReference type="Pfam" id="PF00096">
    <property type="entry name" value="zf-C2H2"/>
    <property type="match status" value="3"/>
</dbReference>
<evidence type="ECO:0000313" key="12">
    <source>
        <dbReference type="EMBL" id="KAJ8931771.1"/>
    </source>
</evidence>
<evidence type="ECO:0000259" key="11">
    <source>
        <dbReference type="PROSITE" id="PS51915"/>
    </source>
</evidence>
<dbReference type="FunFam" id="3.30.160.60:FF:000446">
    <property type="entry name" value="Zinc finger protein"/>
    <property type="match status" value="1"/>
</dbReference>
<evidence type="ECO:0000256" key="6">
    <source>
        <dbReference type="ARBA" id="ARBA00023242"/>
    </source>
</evidence>
<dbReference type="GO" id="GO:0008270">
    <property type="term" value="F:zinc ion binding"/>
    <property type="evidence" value="ECO:0007669"/>
    <property type="project" value="UniProtKB-UniRule"/>
</dbReference>
<evidence type="ECO:0000256" key="5">
    <source>
        <dbReference type="ARBA" id="ARBA00022833"/>
    </source>
</evidence>
<dbReference type="Gene3D" id="3.30.160.60">
    <property type="entry name" value="Classic Zinc Finger"/>
    <property type="match status" value="3"/>
</dbReference>
<comment type="caution">
    <text evidence="12">The sequence shown here is derived from an EMBL/GenBank/DDBJ whole genome shotgun (WGS) entry which is preliminary data.</text>
</comment>
<dbReference type="Proteomes" id="UP001162156">
    <property type="component" value="Unassembled WGS sequence"/>
</dbReference>
<dbReference type="AlphaFoldDB" id="A0AAV8WZF2"/>
<feature type="domain" description="C2H2-type" evidence="10">
    <location>
        <begin position="168"/>
        <end position="195"/>
    </location>
</feature>
<evidence type="ECO:0000256" key="1">
    <source>
        <dbReference type="ARBA" id="ARBA00004123"/>
    </source>
</evidence>
<dbReference type="InterPro" id="IPR012934">
    <property type="entry name" value="Znf_AD"/>
</dbReference>
<keyword evidence="2 8" id="KW-0479">Metal-binding</keyword>
<gene>
    <name evidence="12" type="ORF">NQ314_015303</name>
</gene>
<feature type="domain" description="C2H2-type" evidence="10">
    <location>
        <begin position="224"/>
        <end position="246"/>
    </location>
</feature>
<dbReference type="InterPro" id="IPR013087">
    <property type="entry name" value="Znf_C2H2_type"/>
</dbReference>
<reference evidence="12" key="1">
    <citation type="journal article" date="2023" name="Insect Mol. Biol.">
        <title>Genome sequencing provides insights into the evolution of gene families encoding plant cell wall-degrading enzymes in longhorned beetles.</title>
        <authorList>
            <person name="Shin N.R."/>
            <person name="Okamura Y."/>
            <person name="Kirsch R."/>
            <person name="Pauchet Y."/>
        </authorList>
    </citation>
    <scope>NUCLEOTIDE SEQUENCE</scope>
    <source>
        <strain evidence="12">RBIC_L_NR</strain>
    </source>
</reference>
<evidence type="ECO:0000256" key="9">
    <source>
        <dbReference type="SAM" id="MobiDB-lite"/>
    </source>
</evidence>
<dbReference type="FunFam" id="3.30.160.60:FF:001498">
    <property type="entry name" value="Zinc finger protein 404"/>
    <property type="match status" value="1"/>
</dbReference>
<sequence length="285" mass="33244">MIEIKDFENICRACLCVTNVIDVKPLLTSNIVSVFKNLTDIEIEEENRLPKNVCMNCIEKLEDISTFIDICKKNDIYLKSILERKDSFLESDHEQFDGFEDDDVNEHDATPLEKKDVNVIIKREVDIKLEKSRTERNRRSKRNITKQHKDKRKKCEPEKVKKKRSEECSCNICGKTFTRRGGLKRHSKIHLGIKPFECNKCGKTFVEKGTLNRHSLTHTGEKPFECNLCGKVSTRKDQILEHINKHHPNAVNCDFVITEHKRNEVDDFKSENKSLRDKENQGQKS</sequence>
<feature type="compositionally biased region" description="Basic residues" evidence="9">
    <location>
        <begin position="138"/>
        <end position="152"/>
    </location>
</feature>
<dbReference type="PANTHER" id="PTHR23235">
    <property type="entry name" value="KRUEPPEL-LIKE TRANSCRIPTION FACTOR"/>
    <property type="match status" value="1"/>
</dbReference>
<dbReference type="InterPro" id="IPR036236">
    <property type="entry name" value="Znf_C2H2_sf"/>
</dbReference>
<name>A0AAV8WZF2_9CUCU</name>
<feature type="region of interest" description="Disordered" evidence="9">
    <location>
        <begin position="266"/>
        <end position="285"/>
    </location>
</feature>